<protein>
    <submittedName>
        <fullName evidence="1">Uncharacterized protein</fullName>
    </submittedName>
</protein>
<evidence type="ECO:0000313" key="1">
    <source>
        <dbReference type="EMBL" id="JAE19544.1"/>
    </source>
</evidence>
<sequence>MLPDMCFCRSIQRVACLVFPSDWCVV</sequence>
<name>A0A0A9G7U8_ARUDO</name>
<reference evidence="1" key="1">
    <citation type="submission" date="2014-09" db="EMBL/GenBank/DDBJ databases">
        <authorList>
            <person name="Magalhaes I.L.F."/>
            <person name="Oliveira U."/>
            <person name="Santos F.R."/>
            <person name="Vidigal T.H.D.A."/>
            <person name="Brescovit A.D."/>
            <person name="Santos A.J."/>
        </authorList>
    </citation>
    <scope>NUCLEOTIDE SEQUENCE</scope>
    <source>
        <tissue evidence="1">Shoot tissue taken approximately 20 cm above the soil surface</tissue>
    </source>
</reference>
<proteinExistence type="predicted"/>
<dbReference type="AlphaFoldDB" id="A0A0A9G7U8"/>
<dbReference type="EMBL" id="GBRH01178352">
    <property type="protein sequence ID" value="JAE19544.1"/>
    <property type="molecule type" value="Transcribed_RNA"/>
</dbReference>
<accession>A0A0A9G7U8</accession>
<organism evidence="1">
    <name type="scientific">Arundo donax</name>
    <name type="common">Giant reed</name>
    <name type="synonym">Donax arundinaceus</name>
    <dbReference type="NCBI Taxonomy" id="35708"/>
    <lineage>
        <taxon>Eukaryota</taxon>
        <taxon>Viridiplantae</taxon>
        <taxon>Streptophyta</taxon>
        <taxon>Embryophyta</taxon>
        <taxon>Tracheophyta</taxon>
        <taxon>Spermatophyta</taxon>
        <taxon>Magnoliopsida</taxon>
        <taxon>Liliopsida</taxon>
        <taxon>Poales</taxon>
        <taxon>Poaceae</taxon>
        <taxon>PACMAD clade</taxon>
        <taxon>Arundinoideae</taxon>
        <taxon>Arundineae</taxon>
        <taxon>Arundo</taxon>
    </lineage>
</organism>
<reference evidence="1" key="2">
    <citation type="journal article" date="2015" name="Data Brief">
        <title>Shoot transcriptome of the giant reed, Arundo donax.</title>
        <authorList>
            <person name="Barrero R.A."/>
            <person name="Guerrero F.D."/>
            <person name="Moolhuijzen P."/>
            <person name="Goolsby J.A."/>
            <person name="Tidwell J."/>
            <person name="Bellgard S.E."/>
            <person name="Bellgard M.I."/>
        </authorList>
    </citation>
    <scope>NUCLEOTIDE SEQUENCE</scope>
    <source>
        <tissue evidence="1">Shoot tissue taken approximately 20 cm above the soil surface</tissue>
    </source>
</reference>